<proteinExistence type="predicted"/>
<evidence type="ECO:0000256" key="1">
    <source>
        <dbReference type="SAM" id="MobiDB-lite"/>
    </source>
</evidence>
<evidence type="ECO:0000313" key="2">
    <source>
        <dbReference type="EMBL" id="PIC38696.1"/>
    </source>
</evidence>
<name>A0A2G5UHK0_9PELO</name>
<comment type="caution">
    <text evidence="2">The sequence shown here is derived from an EMBL/GenBank/DDBJ whole genome shotgun (WGS) entry which is preliminary data.</text>
</comment>
<feature type="region of interest" description="Disordered" evidence="1">
    <location>
        <begin position="373"/>
        <end position="398"/>
    </location>
</feature>
<dbReference type="Proteomes" id="UP000230233">
    <property type="component" value="Chromosome III"/>
</dbReference>
<gene>
    <name evidence="2" type="primary">Cni-ZK1128.3</name>
    <name evidence="2" type="synonym">Cnig_chr_III.g10618</name>
    <name evidence="2" type="ORF">B9Z55_010618</name>
</gene>
<evidence type="ECO:0000313" key="3">
    <source>
        <dbReference type="Proteomes" id="UP000230233"/>
    </source>
</evidence>
<organism evidence="2 3">
    <name type="scientific">Caenorhabditis nigoni</name>
    <dbReference type="NCBI Taxonomy" id="1611254"/>
    <lineage>
        <taxon>Eukaryota</taxon>
        <taxon>Metazoa</taxon>
        <taxon>Ecdysozoa</taxon>
        <taxon>Nematoda</taxon>
        <taxon>Chromadorea</taxon>
        <taxon>Rhabditida</taxon>
        <taxon>Rhabditina</taxon>
        <taxon>Rhabditomorpha</taxon>
        <taxon>Rhabditoidea</taxon>
        <taxon>Rhabditidae</taxon>
        <taxon>Peloderinae</taxon>
        <taxon>Caenorhabditis</taxon>
    </lineage>
</organism>
<dbReference type="OrthoDB" id="5812360at2759"/>
<protein>
    <submittedName>
        <fullName evidence="2">Uncharacterized protein</fullName>
    </submittedName>
</protein>
<dbReference type="EMBL" id="PDUG01000003">
    <property type="protein sequence ID" value="PIC38696.1"/>
    <property type="molecule type" value="Genomic_DNA"/>
</dbReference>
<dbReference type="AlphaFoldDB" id="A0A2G5UHK0"/>
<reference evidence="3" key="1">
    <citation type="submission" date="2017-10" db="EMBL/GenBank/DDBJ databases">
        <title>Rapid genome shrinkage in a self-fertile nematode reveals novel sperm competition proteins.</title>
        <authorList>
            <person name="Yin D."/>
            <person name="Schwarz E.M."/>
            <person name="Thomas C.G."/>
            <person name="Felde R.L."/>
            <person name="Korf I.F."/>
            <person name="Cutter A.D."/>
            <person name="Schartner C.M."/>
            <person name="Ralston E.J."/>
            <person name="Meyer B.J."/>
            <person name="Haag E.S."/>
        </authorList>
    </citation>
    <scope>NUCLEOTIDE SEQUENCE [LARGE SCALE GENOMIC DNA]</scope>
    <source>
        <strain evidence="3">JU1422</strain>
    </source>
</reference>
<keyword evidence="3" id="KW-1185">Reference proteome</keyword>
<accession>A0A2G5UHK0</accession>
<sequence length="398" mass="47040">MSVEVLKERRLGIIRFTGFDDIDEIEQAEEAETPAQVNKRKRGGRKRNRRQKIEGTETVKNEQKNTDKNNPFKYSRLLQEIHDREKIHGMRREEARQLLEDKLLFLGDTSLQNVHLRRSCLVVTSDETFQLEDGSKIPSEIITVSMDNGKVSSILRFFPSKTRNFEMESVENYQNHRMRRVYWNPSVAKDTNLMFRTWSHFLDRCLLSLLLVPLNKMDQLLDFLRKINEIRTSLNNRITVSICLSRVICVEDYLSAVQNVMNTQIIFKSTPTMDLVPLHYALDYCRHQLESLDLVIKSVANYTSYQYYAAPEHYEPSGFEMTNWSCHQEAHISMEPESREFDDELIFKVKLFSEYQRILHWLSQMSLDESENLEENYDRSMSYEEAEDNDEQDFARTP</sequence>
<dbReference type="STRING" id="1611254.A0A2G5UHK0"/>
<feature type="compositionally biased region" description="Basic residues" evidence="1">
    <location>
        <begin position="38"/>
        <end position="50"/>
    </location>
</feature>
<feature type="compositionally biased region" description="Basic and acidic residues" evidence="1">
    <location>
        <begin position="51"/>
        <end position="67"/>
    </location>
</feature>
<feature type="region of interest" description="Disordered" evidence="1">
    <location>
        <begin position="30"/>
        <end position="70"/>
    </location>
</feature>